<evidence type="ECO:0000313" key="2">
    <source>
        <dbReference type="EMBL" id="SDH07221.1"/>
    </source>
</evidence>
<dbReference type="GeneID" id="97141605"/>
<evidence type="ECO:0000313" key="4">
    <source>
        <dbReference type="Proteomes" id="UP000826616"/>
    </source>
</evidence>
<protein>
    <submittedName>
        <fullName evidence="2">CryBP1 protein</fullName>
    </submittedName>
</protein>
<dbReference type="Proteomes" id="UP000198956">
    <property type="component" value="Unassembled WGS sequence"/>
</dbReference>
<organism evidence="2 3">
    <name type="scientific">Aneurinibacillus thermoaerophilus</name>
    <dbReference type="NCBI Taxonomy" id="143495"/>
    <lineage>
        <taxon>Bacteria</taxon>
        <taxon>Bacillati</taxon>
        <taxon>Bacillota</taxon>
        <taxon>Bacilli</taxon>
        <taxon>Bacillales</taxon>
        <taxon>Paenibacillaceae</taxon>
        <taxon>Aneurinibacillus group</taxon>
        <taxon>Aneurinibacillus</taxon>
    </lineage>
</organism>
<reference evidence="1 4" key="2">
    <citation type="submission" date="2021-08" db="EMBL/GenBank/DDBJ databases">
        <title>Complete genome sequence of the strain Aneurinibacillus thermoaerophilus CCM 8960.</title>
        <authorList>
            <person name="Musilova J."/>
            <person name="Kourilova X."/>
            <person name="Pernicova I."/>
            <person name="Bezdicek M."/>
            <person name="Lengerova M."/>
            <person name="Obruca S."/>
            <person name="Sedlar K."/>
        </authorList>
    </citation>
    <scope>NUCLEOTIDE SEQUENCE [LARGE SCALE GENOMIC DNA]</scope>
    <source>
        <strain evidence="1 4">CCM 8960</strain>
    </source>
</reference>
<dbReference type="EMBL" id="FNDE01000010">
    <property type="protein sequence ID" value="SDH07221.1"/>
    <property type="molecule type" value="Genomic_DNA"/>
</dbReference>
<sequence length="243" mass="27158">MRSYIISQAQYNIYKNQSIIYKAQSATYKNKHSTSTPKKVATCLVANLEEQKELDEEMPTNIQKQLLSERRTKVVSSQQTSAPYDETICNRSVPFSCNIVLPQGFRLAPSFAPDIAFNTEGIECIIDTCTQTAEHIPHFDQKEANCSGSLQRVRAVGYIQFIVSISNITGNVGRDLAAISRLGSVHVNHTIYFTRAENPCPDFSNIVVSELRIDEDLSFTTDCGETVLNIKGTFELPAYNESE</sequence>
<evidence type="ECO:0000313" key="1">
    <source>
        <dbReference type="EMBL" id="QYY44376.1"/>
    </source>
</evidence>
<name>A0A1G7ZER1_ANETH</name>
<proteinExistence type="predicted"/>
<gene>
    <name evidence="1" type="ORF">K3F53_09515</name>
    <name evidence="2" type="ORF">SAMN04489735_101062</name>
</gene>
<evidence type="ECO:0000313" key="3">
    <source>
        <dbReference type="Proteomes" id="UP000198956"/>
    </source>
</evidence>
<dbReference type="RefSeq" id="WP_057898815.1">
    <property type="nucleotide sequence ID" value="NZ_CP080764.1"/>
</dbReference>
<reference evidence="2 3" key="1">
    <citation type="submission" date="2016-10" db="EMBL/GenBank/DDBJ databases">
        <authorList>
            <person name="de Groot N.N."/>
        </authorList>
    </citation>
    <scope>NUCLEOTIDE SEQUENCE [LARGE SCALE GENOMIC DNA]</scope>
    <source>
        <strain evidence="2 3">L 420-91</strain>
    </source>
</reference>
<dbReference type="AlphaFoldDB" id="A0A1G7ZER1"/>
<accession>A0A1G7ZER1</accession>
<keyword evidence="4" id="KW-1185">Reference proteome</keyword>
<dbReference type="Proteomes" id="UP000826616">
    <property type="component" value="Chromosome"/>
</dbReference>
<dbReference type="EMBL" id="CP080764">
    <property type="protein sequence ID" value="QYY44376.1"/>
    <property type="molecule type" value="Genomic_DNA"/>
</dbReference>